<proteinExistence type="predicted"/>
<protein>
    <submittedName>
        <fullName evidence="1">Uncharacterized protein</fullName>
    </submittedName>
</protein>
<name>A0ACC1ABX4_9ROSI</name>
<keyword evidence="2" id="KW-1185">Reference proteome</keyword>
<accession>A0ACC1ABX4</accession>
<dbReference type="Proteomes" id="UP001164250">
    <property type="component" value="Chromosome 10"/>
</dbReference>
<reference evidence="2" key="1">
    <citation type="journal article" date="2023" name="G3 (Bethesda)">
        <title>Genome assembly and association tests identify interacting loci associated with vigor, precocity, and sex in interspecific pistachio rootstocks.</title>
        <authorList>
            <person name="Palmer W."/>
            <person name="Jacygrad E."/>
            <person name="Sagayaradj S."/>
            <person name="Cavanaugh K."/>
            <person name="Han R."/>
            <person name="Bertier L."/>
            <person name="Beede B."/>
            <person name="Kafkas S."/>
            <person name="Golino D."/>
            <person name="Preece J."/>
            <person name="Michelmore R."/>
        </authorList>
    </citation>
    <scope>NUCLEOTIDE SEQUENCE [LARGE SCALE GENOMIC DNA]</scope>
</reference>
<sequence length="400" mass="46823">MANVVHKILFSNEDADQIGVRDEESFLHDVITPIYEVLRKEARRNKGGKASHSKWRNYDDLNEYFWSEKCFGLKWPMDPKADFFVHSDQILRANEMGNQVPTGKRKPKTNFVEARTFWHLYRSFDRMWIFFIMAFQAMLIVAWSPSGSLAALFDEDVFRSVLSIFITQAFLNFLQAALDIILSYDAWRSFTFTEILRYLLKFAVATVWMVVLLISYASSMQNPTRLVKIFSNWAGGWLNWSFYNYAVAIYLVPNLLAFIIFFVPCLGRTMERLNWRINTLLTWWAQPKLYVGRGMHENMFSLLKYTLFWTILLISKLAFSYYVEILPLVRPTKLIMEMHVNKYPWHEVFPNVTHNVGVVIAIWTPTILVYLMDAQIWYALFSALFGVIHGGLSHLGEVSD</sequence>
<dbReference type="EMBL" id="CM047906">
    <property type="protein sequence ID" value="KAJ0085040.1"/>
    <property type="molecule type" value="Genomic_DNA"/>
</dbReference>
<evidence type="ECO:0000313" key="1">
    <source>
        <dbReference type="EMBL" id="KAJ0085040.1"/>
    </source>
</evidence>
<gene>
    <name evidence="1" type="ORF">Patl1_07846</name>
</gene>
<comment type="caution">
    <text evidence="1">The sequence shown here is derived from an EMBL/GenBank/DDBJ whole genome shotgun (WGS) entry which is preliminary data.</text>
</comment>
<organism evidence="1 2">
    <name type="scientific">Pistacia atlantica</name>
    <dbReference type="NCBI Taxonomy" id="434234"/>
    <lineage>
        <taxon>Eukaryota</taxon>
        <taxon>Viridiplantae</taxon>
        <taxon>Streptophyta</taxon>
        <taxon>Embryophyta</taxon>
        <taxon>Tracheophyta</taxon>
        <taxon>Spermatophyta</taxon>
        <taxon>Magnoliopsida</taxon>
        <taxon>eudicotyledons</taxon>
        <taxon>Gunneridae</taxon>
        <taxon>Pentapetalae</taxon>
        <taxon>rosids</taxon>
        <taxon>malvids</taxon>
        <taxon>Sapindales</taxon>
        <taxon>Anacardiaceae</taxon>
        <taxon>Pistacia</taxon>
    </lineage>
</organism>
<evidence type="ECO:0000313" key="2">
    <source>
        <dbReference type="Proteomes" id="UP001164250"/>
    </source>
</evidence>